<organism evidence="1 2">
    <name type="scientific">Hirsutella minnesotensis 3608</name>
    <dbReference type="NCBI Taxonomy" id="1043627"/>
    <lineage>
        <taxon>Eukaryota</taxon>
        <taxon>Fungi</taxon>
        <taxon>Dikarya</taxon>
        <taxon>Ascomycota</taxon>
        <taxon>Pezizomycotina</taxon>
        <taxon>Sordariomycetes</taxon>
        <taxon>Hypocreomycetidae</taxon>
        <taxon>Hypocreales</taxon>
        <taxon>Ophiocordycipitaceae</taxon>
        <taxon>Hirsutella</taxon>
    </lineage>
</organism>
<accession>A0A0F7ZPM1</accession>
<gene>
    <name evidence="1" type="ORF">HIM_04897</name>
</gene>
<name>A0A0F7ZPM1_9HYPO</name>
<evidence type="ECO:0000313" key="1">
    <source>
        <dbReference type="EMBL" id="KJZ75740.1"/>
    </source>
</evidence>
<dbReference type="AlphaFoldDB" id="A0A0F7ZPM1"/>
<protein>
    <submittedName>
        <fullName evidence="1">Uncharacterized protein</fullName>
    </submittedName>
</protein>
<sequence length="84" mass="9060">MSLALLPRTERAPRWHQAHGWMPPPMGCCCCCFVVDFAHGGTVAPNRGASAYGGRGTLPKVKSLGLMYNSGQGQNPNGDRRSHH</sequence>
<proteinExistence type="predicted"/>
<dbReference type="EMBL" id="KQ030515">
    <property type="protein sequence ID" value="KJZ75740.1"/>
    <property type="molecule type" value="Genomic_DNA"/>
</dbReference>
<dbReference type="Proteomes" id="UP000054481">
    <property type="component" value="Unassembled WGS sequence"/>
</dbReference>
<evidence type="ECO:0000313" key="2">
    <source>
        <dbReference type="Proteomes" id="UP000054481"/>
    </source>
</evidence>
<reference evidence="1 2" key="1">
    <citation type="journal article" date="2014" name="Genome Biol. Evol.">
        <title>Comparative genomics and transcriptomics analyses reveal divergent lifestyle features of nematode endoparasitic fungus Hirsutella minnesotensis.</title>
        <authorList>
            <person name="Lai Y."/>
            <person name="Liu K."/>
            <person name="Zhang X."/>
            <person name="Zhang X."/>
            <person name="Li K."/>
            <person name="Wang N."/>
            <person name="Shu C."/>
            <person name="Wu Y."/>
            <person name="Wang C."/>
            <person name="Bushley K.E."/>
            <person name="Xiang M."/>
            <person name="Liu X."/>
        </authorList>
    </citation>
    <scope>NUCLEOTIDE SEQUENCE [LARGE SCALE GENOMIC DNA]</scope>
    <source>
        <strain evidence="1 2">3608</strain>
    </source>
</reference>
<keyword evidence="2" id="KW-1185">Reference proteome</keyword>